<comment type="caution">
    <text evidence="3">The sequence shown here is derived from an EMBL/GenBank/DDBJ whole genome shotgun (WGS) entry which is preliminary data.</text>
</comment>
<accession>A0A0W0GBD0</accession>
<reference evidence="3 4" key="1">
    <citation type="submission" date="2015-12" db="EMBL/GenBank/DDBJ databases">
        <title>Draft genome sequence of Moniliophthora roreri, the causal agent of frosty pod rot of cacao.</title>
        <authorList>
            <person name="Aime M.C."/>
            <person name="Diaz-Valderrama J.R."/>
            <person name="Kijpornyongpan T."/>
            <person name="Phillips-Mora W."/>
        </authorList>
    </citation>
    <scope>NUCLEOTIDE SEQUENCE [LARGE SCALE GENOMIC DNA]</scope>
    <source>
        <strain evidence="3 4">MCA 2952</strain>
    </source>
</reference>
<proteinExistence type="predicted"/>
<keyword evidence="1" id="KW-0862">Zinc</keyword>
<keyword evidence="1" id="KW-0863">Zinc-finger</keyword>
<protein>
    <recommendedName>
        <fullName evidence="2">CCHC-type domain-containing protein</fullName>
    </recommendedName>
</protein>
<evidence type="ECO:0000259" key="2">
    <source>
        <dbReference type="PROSITE" id="PS50158"/>
    </source>
</evidence>
<organism evidence="3 4">
    <name type="scientific">Moniliophthora roreri</name>
    <name type="common">Frosty pod rot fungus</name>
    <name type="synonym">Monilia roreri</name>
    <dbReference type="NCBI Taxonomy" id="221103"/>
    <lineage>
        <taxon>Eukaryota</taxon>
        <taxon>Fungi</taxon>
        <taxon>Dikarya</taxon>
        <taxon>Basidiomycota</taxon>
        <taxon>Agaricomycotina</taxon>
        <taxon>Agaricomycetes</taxon>
        <taxon>Agaricomycetidae</taxon>
        <taxon>Agaricales</taxon>
        <taxon>Marasmiineae</taxon>
        <taxon>Marasmiaceae</taxon>
        <taxon>Moniliophthora</taxon>
    </lineage>
</organism>
<dbReference type="GO" id="GO:0003676">
    <property type="term" value="F:nucleic acid binding"/>
    <property type="evidence" value="ECO:0007669"/>
    <property type="project" value="InterPro"/>
</dbReference>
<feature type="domain" description="CCHC-type" evidence="2">
    <location>
        <begin position="265"/>
        <end position="280"/>
    </location>
</feature>
<gene>
    <name evidence="3" type="ORF">WG66_1573</name>
</gene>
<dbReference type="Proteomes" id="UP000054988">
    <property type="component" value="Unassembled WGS sequence"/>
</dbReference>
<dbReference type="AlphaFoldDB" id="A0A0W0GBD0"/>
<name>A0A0W0GBD0_MONRR</name>
<sequence length="424" mass="47767">MEKRKKEEEEAVKETMKSLGDCIHAQVFETVPHTIGGEYSVVFSDALHLAFTHSALPLGLFSNVNLREIFMKNHNVPTCTFIPTSATTKLGVTSKKVTILDIAKICAELSVSEEELEGMDLEKFHECTFNFTQLCREVDNKNGGNPFFSEFTTNHFQFFLGKHDCSELFQYWKPQEKELHDQFFIDQHPYQVAYWEEVYRSCQLFKLSADNIKVEIDKLRQEKLIGENGAGGKKKSDIAGSRASQAYQPFPKSNKESKPTLAPCCILCGEHGHRCNECPNAKKAIWAIYCNGEVTHPDTNKPVCVLFNIFHKEQLSCIDKSGKSATGKCGKLHVCSFCSKSDHGALRDMLLIEHTVIMPNHPSATEHPEIINEYIQKELVAGCFCGLFTKEDMESIMCSPFITSPFIISEQDQGPGLPPKFRAC</sequence>
<dbReference type="EMBL" id="LATX01000592">
    <property type="protein sequence ID" value="KTB45851.1"/>
    <property type="molecule type" value="Genomic_DNA"/>
</dbReference>
<evidence type="ECO:0000313" key="4">
    <source>
        <dbReference type="Proteomes" id="UP000054988"/>
    </source>
</evidence>
<evidence type="ECO:0000313" key="3">
    <source>
        <dbReference type="EMBL" id="KTB45851.1"/>
    </source>
</evidence>
<evidence type="ECO:0000256" key="1">
    <source>
        <dbReference type="PROSITE-ProRule" id="PRU00047"/>
    </source>
</evidence>
<dbReference type="PROSITE" id="PS50158">
    <property type="entry name" value="ZF_CCHC"/>
    <property type="match status" value="1"/>
</dbReference>
<keyword evidence="1" id="KW-0479">Metal-binding</keyword>
<dbReference type="GO" id="GO:0008270">
    <property type="term" value="F:zinc ion binding"/>
    <property type="evidence" value="ECO:0007669"/>
    <property type="project" value="UniProtKB-KW"/>
</dbReference>
<dbReference type="InterPro" id="IPR001878">
    <property type="entry name" value="Znf_CCHC"/>
</dbReference>